<evidence type="ECO:0000313" key="6">
    <source>
        <dbReference type="EMBL" id="CAJ0587955.1"/>
    </source>
</evidence>
<gene>
    <name evidence="6" type="ORF">MSPICULIGERA_LOCUS25908</name>
</gene>
<dbReference type="GO" id="GO:1990841">
    <property type="term" value="F:promoter-specific chromatin binding"/>
    <property type="evidence" value="ECO:0007669"/>
    <property type="project" value="TreeGrafter"/>
</dbReference>
<dbReference type="GO" id="GO:0016251">
    <property type="term" value="F:RNA polymerase II general transcription initiation factor activity"/>
    <property type="evidence" value="ECO:0007669"/>
    <property type="project" value="TreeGrafter"/>
</dbReference>
<evidence type="ECO:0000256" key="1">
    <source>
        <dbReference type="ARBA" id="ARBA00004123"/>
    </source>
</evidence>
<dbReference type="PANTHER" id="PTHR21242:SF0">
    <property type="entry name" value="TRANSCRIPTION INITIATION FACTOR TFIID SUBUNIT 10"/>
    <property type="match status" value="1"/>
</dbReference>
<dbReference type="InterPro" id="IPR003923">
    <property type="entry name" value="TAF10"/>
</dbReference>
<evidence type="ECO:0000256" key="3">
    <source>
        <dbReference type="ARBA" id="ARBA00023163"/>
    </source>
</evidence>
<dbReference type="AlphaFoldDB" id="A0AA36DIQ7"/>
<comment type="subcellular location">
    <subcellularLocation>
        <location evidence="1">Nucleus</location>
    </subcellularLocation>
</comment>
<dbReference type="PANTHER" id="PTHR21242">
    <property type="entry name" value="TRANSCRIPTION INITIATION FACTOR TFIID SUBUNIT 10"/>
    <property type="match status" value="1"/>
</dbReference>
<protein>
    <recommendedName>
        <fullName evidence="8">Transcription initiation factor TFIID subunit 10</fullName>
    </recommendedName>
</protein>
<dbReference type="PRINTS" id="PR01443">
    <property type="entry name" value="TFIID30KDSUB"/>
</dbReference>
<evidence type="ECO:0000256" key="4">
    <source>
        <dbReference type="ARBA" id="ARBA00023242"/>
    </source>
</evidence>
<dbReference type="GO" id="GO:0005669">
    <property type="term" value="C:transcription factor TFIID complex"/>
    <property type="evidence" value="ECO:0007669"/>
    <property type="project" value="TreeGrafter"/>
</dbReference>
<evidence type="ECO:0008006" key="8">
    <source>
        <dbReference type="Google" id="ProtNLM"/>
    </source>
</evidence>
<feature type="non-terminal residue" evidence="6">
    <location>
        <position position="195"/>
    </location>
</feature>
<sequence>MPSRPTSSSQQFADFVASLPQASALTGAPAALAPPVPVEDAEKIQAAQAGPSTSMLSEPALYEVRRNLDRRLNAAQESALEQTASPQPGADLREFLNSIDEFVPAIPDSVTQYYMHRAGVDSADPRIVRLISLATQKFISDIALDCQQQARMKGLGVRPSKRSTDKNVKYTLTPELLETVLQEYGMTMPRAPYYH</sequence>
<dbReference type="Proteomes" id="UP001177023">
    <property type="component" value="Unassembled WGS sequence"/>
</dbReference>
<dbReference type="Pfam" id="PF03540">
    <property type="entry name" value="TAF10"/>
    <property type="match status" value="1"/>
</dbReference>
<accession>A0AA36DIQ7</accession>
<keyword evidence="4" id="KW-0539">Nucleus</keyword>
<dbReference type="EMBL" id="CATQJA010002710">
    <property type="protein sequence ID" value="CAJ0587955.1"/>
    <property type="molecule type" value="Genomic_DNA"/>
</dbReference>
<reference evidence="6" key="1">
    <citation type="submission" date="2023-06" db="EMBL/GenBank/DDBJ databases">
        <authorList>
            <person name="Delattre M."/>
        </authorList>
    </citation>
    <scope>NUCLEOTIDE SEQUENCE</scope>
    <source>
        <strain evidence="6">AF72</strain>
    </source>
</reference>
<organism evidence="6 7">
    <name type="scientific">Mesorhabditis spiculigera</name>
    <dbReference type="NCBI Taxonomy" id="96644"/>
    <lineage>
        <taxon>Eukaryota</taxon>
        <taxon>Metazoa</taxon>
        <taxon>Ecdysozoa</taxon>
        <taxon>Nematoda</taxon>
        <taxon>Chromadorea</taxon>
        <taxon>Rhabditida</taxon>
        <taxon>Rhabditina</taxon>
        <taxon>Rhabditomorpha</taxon>
        <taxon>Rhabditoidea</taxon>
        <taxon>Rhabditidae</taxon>
        <taxon>Mesorhabditinae</taxon>
        <taxon>Mesorhabditis</taxon>
    </lineage>
</organism>
<proteinExistence type="inferred from homology"/>
<comment type="caution">
    <text evidence="6">The sequence shown here is derived from an EMBL/GenBank/DDBJ whole genome shotgun (WGS) entry which is preliminary data.</text>
</comment>
<keyword evidence="2" id="KW-0805">Transcription regulation</keyword>
<evidence type="ECO:0000313" key="7">
    <source>
        <dbReference type="Proteomes" id="UP001177023"/>
    </source>
</evidence>
<evidence type="ECO:0000256" key="2">
    <source>
        <dbReference type="ARBA" id="ARBA00023015"/>
    </source>
</evidence>
<keyword evidence="3" id="KW-0804">Transcription</keyword>
<evidence type="ECO:0000256" key="5">
    <source>
        <dbReference type="ARBA" id="ARBA00025730"/>
    </source>
</evidence>
<name>A0AA36DIQ7_9BILA</name>
<dbReference type="GO" id="GO:0000124">
    <property type="term" value="C:SAGA complex"/>
    <property type="evidence" value="ECO:0007669"/>
    <property type="project" value="TreeGrafter"/>
</dbReference>
<dbReference type="GO" id="GO:0006367">
    <property type="term" value="P:transcription initiation at RNA polymerase II promoter"/>
    <property type="evidence" value="ECO:0007669"/>
    <property type="project" value="TreeGrafter"/>
</dbReference>
<dbReference type="CDD" id="cd07982">
    <property type="entry name" value="HFD_TAF10"/>
    <property type="match status" value="1"/>
</dbReference>
<comment type="similarity">
    <text evidence="5">Belongs to the TAF10 family.</text>
</comment>
<keyword evidence="7" id="KW-1185">Reference proteome</keyword>